<name>A0A4Z0JQJ2_9LACO</name>
<evidence type="ECO:0000313" key="2">
    <source>
        <dbReference type="EMBL" id="TGD24350.1"/>
    </source>
</evidence>
<sequence length="102" mass="11503">MEYRNLKTGAVINVSSKISGENWTLVENEKKPTNKKPSPKKIPPKKVVTKKEPVKKVVAKKEPAKKNEITKAKIMQELDAFGIKYDSKSSKDELYQLMIEGG</sequence>
<protein>
    <recommendedName>
        <fullName evidence="4">HeH/LEM domain-containing protein</fullName>
    </recommendedName>
</protein>
<dbReference type="OrthoDB" id="2328834at2"/>
<proteinExistence type="predicted"/>
<gene>
    <name evidence="2" type="ORF">EGT49_03580</name>
</gene>
<comment type="caution">
    <text evidence="2">The sequence shown here is derived from an EMBL/GenBank/DDBJ whole genome shotgun (WGS) entry which is preliminary data.</text>
</comment>
<accession>A0A4Z0JQJ2</accession>
<dbReference type="Proteomes" id="UP000298021">
    <property type="component" value="Unassembled WGS sequence"/>
</dbReference>
<evidence type="ECO:0000313" key="3">
    <source>
        <dbReference type="Proteomes" id="UP000298021"/>
    </source>
</evidence>
<feature type="region of interest" description="Disordered" evidence="1">
    <location>
        <begin position="28"/>
        <end position="49"/>
    </location>
</feature>
<dbReference type="RefSeq" id="WP_135371588.1">
    <property type="nucleotide sequence ID" value="NZ_RKLY01000006.1"/>
</dbReference>
<reference evidence="2 3" key="1">
    <citation type="submission" date="2018-10" db="EMBL/GenBank/DDBJ databases">
        <title>Lactobacillus sp. R7 and Lactobacillus sp. R19 isolated from fermented mustard green product of Taiwan.</title>
        <authorList>
            <person name="Lin S.-T."/>
        </authorList>
    </citation>
    <scope>NUCLEOTIDE SEQUENCE [LARGE SCALE GENOMIC DNA]</scope>
    <source>
        <strain evidence="2 3">BCRC 81127</strain>
    </source>
</reference>
<evidence type="ECO:0008006" key="4">
    <source>
        <dbReference type="Google" id="ProtNLM"/>
    </source>
</evidence>
<evidence type="ECO:0000256" key="1">
    <source>
        <dbReference type="SAM" id="MobiDB-lite"/>
    </source>
</evidence>
<dbReference type="EMBL" id="RKLY01000006">
    <property type="protein sequence ID" value="TGD24350.1"/>
    <property type="molecule type" value="Genomic_DNA"/>
</dbReference>
<feature type="compositionally biased region" description="Basic residues" evidence="1">
    <location>
        <begin position="33"/>
        <end position="48"/>
    </location>
</feature>
<dbReference type="AlphaFoldDB" id="A0A4Z0JQJ2"/>
<organism evidence="2 3">
    <name type="scientific">Companilactobacillus suantsaicola</name>
    <dbReference type="NCBI Taxonomy" id="2487723"/>
    <lineage>
        <taxon>Bacteria</taxon>
        <taxon>Bacillati</taxon>
        <taxon>Bacillota</taxon>
        <taxon>Bacilli</taxon>
        <taxon>Lactobacillales</taxon>
        <taxon>Lactobacillaceae</taxon>
        <taxon>Companilactobacillus</taxon>
    </lineage>
</organism>
<keyword evidence="3" id="KW-1185">Reference proteome</keyword>